<feature type="signal peptide" evidence="2">
    <location>
        <begin position="1"/>
        <end position="20"/>
    </location>
</feature>
<evidence type="ECO:0000256" key="2">
    <source>
        <dbReference type="SAM" id="SignalP"/>
    </source>
</evidence>
<dbReference type="InterPro" id="IPR001320">
    <property type="entry name" value="Iontro_rcpt_C"/>
</dbReference>
<dbReference type="Gene3D" id="3.40.190.10">
    <property type="entry name" value="Periplasmic binding protein-like II"/>
    <property type="match status" value="2"/>
</dbReference>
<dbReference type="PROSITE" id="PS51257">
    <property type="entry name" value="PROKAR_LIPOPROTEIN"/>
    <property type="match status" value="1"/>
</dbReference>
<reference evidence="5 6" key="1">
    <citation type="submission" date="2019-01" db="EMBL/GenBank/DDBJ databases">
        <title>Genome sequencing of strain FW100M-2.</title>
        <authorList>
            <person name="Heo J."/>
            <person name="Kim S.-J."/>
            <person name="Kim J.-S."/>
            <person name="Hong S.-B."/>
            <person name="Kwon S.-W."/>
        </authorList>
    </citation>
    <scope>NUCLEOTIDE SEQUENCE [LARGE SCALE GENOMIC DNA]</scope>
    <source>
        <strain evidence="5 6">FW100M-2</strain>
    </source>
</reference>
<feature type="domain" description="Solute-binding protein family 3/N-terminal" evidence="3">
    <location>
        <begin position="47"/>
        <end position="271"/>
    </location>
</feature>
<protein>
    <submittedName>
        <fullName evidence="5">Basic amino acid ABC transporter substrate-binding protein</fullName>
    </submittedName>
</protein>
<feature type="domain" description="Ionotropic glutamate receptor C-terminal" evidence="4">
    <location>
        <begin position="47"/>
        <end position="270"/>
    </location>
</feature>
<sequence length="280" mass="29915">MGMKRGLWLVLLTLFAMVMASCGNTGKGNSESLSSASPGETSEPVSLYKIATDASYAPMEMMDKDKITGFDIDFLAEVMKQAGLSYEVENTGWDSLMTSLSSNKSAFSAAISAISITSEREQTYDFSAPYFESTNMIVSKAGSGIQSALDLKGKKVAVQGGTTADEIMTGIMGEGSTDLKRFDSNTLALLELASGGADAVVADIAVVKEYIKNNPDAKLEGVVDKQNFSTEFYGIMFPKGGELKAKLDPAIQAVITNGKYAEIYQKWFGEEPDTAALLNP</sequence>
<evidence type="ECO:0000256" key="1">
    <source>
        <dbReference type="ARBA" id="ARBA00022729"/>
    </source>
</evidence>
<dbReference type="PANTHER" id="PTHR35936">
    <property type="entry name" value="MEMBRANE-BOUND LYTIC MUREIN TRANSGLYCOSYLASE F"/>
    <property type="match status" value="1"/>
</dbReference>
<organism evidence="5 6">
    <name type="scientific">Paenibacillus protaetiae</name>
    <dbReference type="NCBI Taxonomy" id="2509456"/>
    <lineage>
        <taxon>Bacteria</taxon>
        <taxon>Bacillati</taxon>
        <taxon>Bacillota</taxon>
        <taxon>Bacilli</taxon>
        <taxon>Bacillales</taxon>
        <taxon>Paenibacillaceae</taxon>
        <taxon>Paenibacillus</taxon>
    </lineage>
</organism>
<evidence type="ECO:0000313" key="6">
    <source>
        <dbReference type="Proteomes" id="UP000293568"/>
    </source>
</evidence>
<dbReference type="CDD" id="cd13624">
    <property type="entry name" value="PBP2_Arg_Lys_His"/>
    <property type="match status" value="1"/>
</dbReference>
<dbReference type="InterPro" id="IPR001638">
    <property type="entry name" value="Solute-binding_3/MltF_N"/>
</dbReference>
<dbReference type="SMART" id="SM00062">
    <property type="entry name" value="PBPb"/>
    <property type="match status" value="1"/>
</dbReference>
<accession>A0A4P6EVW5</accession>
<dbReference type="SUPFAM" id="SSF53850">
    <property type="entry name" value="Periplasmic binding protein-like II"/>
    <property type="match status" value="1"/>
</dbReference>
<gene>
    <name evidence="5" type="ORF">ET464_13070</name>
</gene>
<evidence type="ECO:0000259" key="3">
    <source>
        <dbReference type="SMART" id="SM00062"/>
    </source>
</evidence>
<dbReference type="PANTHER" id="PTHR35936:SF17">
    <property type="entry name" value="ARGININE-BINDING EXTRACELLULAR PROTEIN ARTP"/>
    <property type="match status" value="1"/>
</dbReference>
<dbReference type="GO" id="GO:0015276">
    <property type="term" value="F:ligand-gated monoatomic ion channel activity"/>
    <property type="evidence" value="ECO:0007669"/>
    <property type="project" value="InterPro"/>
</dbReference>
<evidence type="ECO:0000313" key="5">
    <source>
        <dbReference type="EMBL" id="QAY67192.1"/>
    </source>
</evidence>
<dbReference type="AlphaFoldDB" id="A0A4P6EVW5"/>
<proteinExistence type="predicted"/>
<dbReference type="KEGG" id="pprt:ET464_13070"/>
<dbReference type="Pfam" id="PF00497">
    <property type="entry name" value="SBP_bac_3"/>
    <property type="match status" value="1"/>
</dbReference>
<dbReference type="SMART" id="SM00079">
    <property type="entry name" value="PBPe"/>
    <property type="match status" value="1"/>
</dbReference>
<dbReference type="GO" id="GO:0016020">
    <property type="term" value="C:membrane"/>
    <property type="evidence" value="ECO:0007669"/>
    <property type="project" value="InterPro"/>
</dbReference>
<keyword evidence="6" id="KW-1185">Reference proteome</keyword>
<feature type="chain" id="PRO_5039259784" evidence="2">
    <location>
        <begin position="21"/>
        <end position="280"/>
    </location>
</feature>
<evidence type="ECO:0000259" key="4">
    <source>
        <dbReference type="SMART" id="SM00079"/>
    </source>
</evidence>
<dbReference type="Proteomes" id="UP000293568">
    <property type="component" value="Chromosome"/>
</dbReference>
<dbReference type="OrthoDB" id="9774451at2"/>
<dbReference type="EMBL" id="CP035492">
    <property type="protein sequence ID" value="QAY67192.1"/>
    <property type="molecule type" value="Genomic_DNA"/>
</dbReference>
<keyword evidence="1 2" id="KW-0732">Signal</keyword>
<name>A0A4P6EVW5_9BACL</name>